<reference evidence="5 6" key="1">
    <citation type="submission" date="2020-03" db="EMBL/GenBank/DDBJ databases">
        <title>Propioniciclava sp. nov., isolated from Hydrophilus acuminatus.</title>
        <authorList>
            <person name="Hyun D.-W."/>
            <person name="Bae J.-W."/>
        </authorList>
    </citation>
    <scope>NUCLEOTIDE SEQUENCE [LARGE SCALE GENOMIC DNA]</scope>
    <source>
        <strain evidence="5 6">HDW11</strain>
    </source>
</reference>
<dbReference type="InterPro" id="IPR054491">
    <property type="entry name" value="MGH1-like_GH"/>
</dbReference>
<evidence type="ECO:0000313" key="5">
    <source>
        <dbReference type="EMBL" id="QIK74038.1"/>
    </source>
</evidence>
<dbReference type="GO" id="GO:0009311">
    <property type="term" value="P:oligosaccharide metabolic process"/>
    <property type="evidence" value="ECO:0007669"/>
    <property type="project" value="InterPro"/>
</dbReference>
<dbReference type="PANTHER" id="PTHR10412">
    <property type="entry name" value="MANNOSYL-OLIGOSACCHARIDE GLUCOSIDASE"/>
    <property type="match status" value="1"/>
</dbReference>
<evidence type="ECO:0000259" key="4">
    <source>
        <dbReference type="Pfam" id="PF22422"/>
    </source>
</evidence>
<accession>A0A6G7YBM4</accession>
<name>A0A6G7YBM4_9ACTN</name>
<dbReference type="InterPro" id="IPR012341">
    <property type="entry name" value="6hp_glycosidase-like_sf"/>
</dbReference>
<dbReference type="GO" id="GO:0006487">
    <property type="term" value="P:protein N-linked glycosylation"/>
    <property type="evidence" value="ECO:0007669"/>
    <property type="project" value="TreeGrafter"/>
</dbReference>
<dbReference type="Pfam" id="PF22422">
    <property type="entry name" value="MGH1-like_GH"/>
    <property type="match status" value="1"/>
</dbReference>
<sequence length="419" mass="46263">MVTAAPHLYPHQWSWDAAFVSVGLAHLSVARAIVEWDTIFGAQWATGMLPHIVFADEPDYFPGFGVWGTEIAAARPDGVESSGICQPPVHALCIEQLVAIGRAQGGEAAERADAFMADAVPRLARWHAWMSRARDREGIGLVEIHHGWESGMDNSPRFDPFYERIEVATPKALPRTDLKYADASERPSDREYQRYIHLIDQMIAVEFEDDRIPAVIDFRCGDVFMTASLAASAEALARMADETGDADLAATERARAEHARTAVLASVDPTTGLCRDYDYHAGHHTDVASIAGFSALICGGDDAVVARQRAILTGPQWMGHPDNRYPLPPSISLDDPACRPREYWRGPVWPIMNWLFAHCALQQGDTALASGLREAGLAQLADEEFGEYYEPRTGEPLGSHQQSWSAMAALDWLTADRWR</sequence>
<dbReference type="PANTHER" id="PTHR10412:SF11">
    <property type="entry name" value="MANNOSYL-OLIGOSACCHARIDE GLUCOSIDASE"/>
    <property type="match status" value="1"/>
</dbReference>
<evidence type="ECO:0000256" key="1">
    <source>
        <dbReference type="ARBA" id="ARBA00010833"/>
    </source>
</evidence>
<dbReference type="GO" id="GO:0004573">
    <property type="term" value="F:Glc3Man9GlcNAc2 oligosaccharide glucosidase activity"/>
    <property type="evidence" value="ECO:0007669"/>
    <property type="project" value="InterPro"/>
</dbReference>
<proteinExistence type="inferred from homology"/>
<keyword evidence="2" id="KW-0378">Hydrolase</keyword>
<dbReference type="Proteomes" id="UP000501058">
    <property type="component" value="Chromosome"/>
</dbReference>
<protein>
    <submittedName>
        <fullName evidence="5">Glycogen debranching protein</fullName>
    </submittedName>
</protein>
<dbReference type="AlphaFoldDB" id="A0A6G7YBM4"/>
<dbReference type="SUPFAM" id="SSF48208">
    <property type="entry name" value="Six-hairpin glycosidases"/>
    <property type="match status" value="1"/>
</dbReference>
<dbReference type="InterPro" id="IPR008928">
    <property type="entry name" value="6-hairpin_glycosidase_sf"/>
</dbReference>
<dbReference type="EMBL" id="CP049865">
    <property type="protein sequence ID" value="QIK74038.1"/>
    <property type="molecule type" value="Genomic_DNA"/>
</dbReference>
<gene>
    <name evidence="5" type="ORF">G7070_16930</name>
</gene>
<dbReference type="InterPro" id="IPR004888">
    <property type="entry name" value="Glycoside_hydrolase_63"/>
</dbReference>
<comment type="similarity">
    <text evidence="1">Belongs to the glycosyl hydrolase 63 family.</text>
</comment>
<evidence type="ECO:0000256" key="2">
    <source>
        <dbReference type="ARBA" id="ARBA00022801"/>
    </source>
</evidence>
<organism evidence="5 6">
    <name type="scientific">Propioniciclava coleopterorum</name>
    <dbReference type="NCBI Taxonomy" id="2714937"/>
    <lineage>
        <taxon>Bacteria</taxon>
        <taxon>Bacillati</taxon>
        <taxon>Actinomycetota</taxon>
        <taxon>Actinomycetes</taxon>
        <taxon>Propionibacteriales</taxon>
        <taxon>Propionibacteriaceae</taxon>
        <taxon>Propioniciclava</taxon>
    </lineage>
</organism>
<keyword evidence="6" id="KW-1185">Reference proteome</keyword>
<dbReference type="KEGG" id="prv:G7070_16930"/>
<evidence type="ECO:0000256" key="3">
    <source>
        <dbReference type="ARBA" id="ARBA00023295"/>
    </source>
</evidence>
<keyword evidence="3" id="KW-0326">Glycosidase</keyword>
<dbReference type="Gene3D" id="1.50.10.10">
    <property type="match status" value="1"/>
</dbReference>
<evidence type="ECO:0000313" key="6">
    <source>
        <dbReference type="Proteomes" id="UP000501058"/>
    </source>
</evidence>
<feature type="domain" description="Mannosylglycerate hydrolase MGH1-like glycoside hydrolase" evidence="4">
    <location>
        <begin position="9"/>
        <end position="405"/>
    </location>
</feature>